<dbReference type="AlphaFoldDB" id="A0AAV2RB22"/>
<dbReference type="Gene3D" id="3.40.50.1820">
    <property type="entry name" value="alpha/beta hydrolase"/>
    <property type="match status" value="2"/>
</dbReference>
<dbReference type="EMBL" id="CAXKWB010019938">
    <property type="protein sequence ID" value="CAL4122338.1"/>
    <property type="molecule type" value="Genomic_DNA"/>
</dbReference>
<comment type="caution">
    <text evidence="4">The sequence shown here is derived from an EMBL/GenBank/DDBJ whole genome shotgun (WGS) entry which is preliminary data.</text>
</comment>
<feature type="non-terminal residue" evidence="4">
    <location>
        <position position="452"/>
    </location>
</feature>
<sequence>MQKYLPLVVLFMVVLAELVSAMTHGGGYYDPRLTVKVNKLGKVRGKKEIPTYVKRPFYSYLGVPYAEDPRYHLRFKEPKEYPGWEGRFGFDGILDATEHPPPCLQPNMIKLARGKLEAMGEENCLTLNVFTSQPNNRTAKLPVMVYIHGGGYWFGSAKDAYPHVLLNKDLDIVLVSIQYRLGVLGFLSTEDDVMSGNLGLKDQAMAIAWVLLVPPVFEFQLAFFFGNASPLCLFNYAVYYLFPVGLFQRAILQSGSALCPWSIGATDQLSLAKRVAATVDCPTEEGSEAMHNCFKTANTTTIMISIFETFEYGRNPLVFGPRVDGEFLPERPEVLLKKGRFNKVPIMTGTTRDEGAISTLALLWNTHMHNDMDNNFWMRGSTNFDGDDDIELTKLIFRHYFGERQPTIDDHLILTEIYTSTSFSVCQDVTALLLSHNLAQQHSVYSYTLTHR</sequence>
<name>A0AAV2RB22_MEGNR</name>
<dbReference type="SUPFAM" id="SSF53474">
    <property type="entry name" value="alpha/beta-Hydrolases"/>
    <property type="match status" value="1"/>
</dbReference>
<feature type="chain" id="PRO_5043483612" description="Carboxylesterase type B domain-containing protein" evidence="2">
    <location>
        <begin position="22"/>
        <end position="452"/>
    </location>
</feature>
<feature type="domain" description="Carboxylesterase type B" evidence="3">
    <location>
        <begin position="35"/>
        <end position="210"/>
    </location>
</feature>
<evidence type="ECO:0000313" key="4">
    <source>
        <dbReference type="EMBL" id="CAL4122338.1"/>
    </source>
</evidence>
<dbReference type="PANTHER" id="PTHR11559">
    <property type="entry name" value="CARBOXYLESTERASE"/>
    <property type="match status" value="1"/>
</dbReference>
<gene>
    <name evidence="4" type="ORF">MNOR_LOCUS23060</name>
</gene>
<dbReference type="Proteomes" id="UP001497623">
    <property type="component" value="Unassembled WGS sequence"/>
</dbReference>
<accession>A0AAV2RB22</accession>
<proteinExistence type="predicted"/>
<feature type="domain" description="Carboxylesterase type B" evidence="3">
    <location>
        <begin position="245"/>
        <end position="451"/>
    </location>
</feature>
<evidence type="ECO:0000256" key="1">
    <source>
        <dbReference type="ARBA" id="ARBA00023180"/>
    </source>
</evidence>
<dbReference type="InterPro" id="IPR002018">
    <property type="entry name" value="CarbesteraseB"/>
</dbReference>
<keyword evidence="2" id="KW-0732">Signal</keyword>
<feature type="signal peptide" evidence="2">
    <location>
        <begin position="1"/>
        <end position="21"/>
    </location>
</feature>
<reference evidence="4 5" key="1">
    <citation type="submission" date="2024-05" db="EMBL/GenBank/DDBJ databases">
        <authorList>
            <person name="Wallberg A."/>
        </authorList>
    </citation>
    <scope>NUCLEOTIDE SEQUENCE [LARGE SCALE GENOMIC DNA]</scope>
</reference>
<dbReference type="Pfam" id="PF00135">
    <property type="entry name" value="COesterase"/>
    <property type="match status" value="2"/>
</dbReference>
<dbReference type="InterPro" id="IPR029058">
    <property type="entry name" value="AB_hydrolase_fold"/>
</dbReference>
<protein>
    <recommendedName>
        <fullName evidence="3">Carboxylesterase type B domain-containing protein</fullName>
    </recommendedName>
</protein>
<evidence type="ECO:0000313" key="5">
    <source>
        <dbReference type="Proteomes" id="UP001497623"/>
    </source>
</evidence>
<dbReference type="InterPro" id="IPR050309">
    <property type="entry name" value="Type-B_Carboxylest/Lipase"/>
</dbReference>
<keyword evidence="5" id="KW-1185">Reference proteome</keyword>
<evidence type="ECO:0000256" key="2">
    <source>
        <dbReference type="SAM" id="SignalP"/>
    </source>
</evidence>
<keyword evidence="1" id="KW-0325">Glycoprotein</keyword>
<evidence type="ECO:0000259" key="3">
    <source>
        <dbReference type="Pfam" id="PF00135"/>
    </source>
</evidence>
<organism evidence="4 5">
    <name type="scientific">Meganyctiphanes norvegica</name>
    <name type="common">Northern krill</name>
    <name type="synonym">Thysanopoda norvegica</name>
    <dbReference type="NCBI Taxonomy" id="48144"/>
    <lineage>
        <taxon>Eukaryota</taxon>
        <taxon>Metazoa</taxon>
        <taxon>Ecdysozoa</taxon>
        <taxon>Arthropoda</taxon>
        <taxon>Crustacea</taxon>
        <taxon>Multicrustacea</taxon>
        <taxon>Malacostraca</taxon>
        <taxon>Eumalacostraca</taxon>
        <taxon>Eucarida</taxon>
        <taxon>Euphausiacea</taxon>
        <taxon>Euphausiidae</taxon>
        <taxon>Meganyctiphanes</taxon>
    </lineage>
</organism>